<dbReference type="Pfam" id="PF21530">
    <property type="entry name" value="Pif1_2B_dom"/>
    <property type="match status" value="1"/>
</dbReference>
<keyword evidence="1" id="KW-0227">DNA damage</keyword>
<keyword evidence="1" id="KW-0067">ATP-binding</keyword>
<accession>A0AAW0PU25</accession>
<protein>
    <recommendedName>
        <fullName evidence="1">ATP-dependent DNA helicase</fullName>
        <ecNumber evidence="1">5.6.2.3</ecNumber>
    </recommendedName>
</protein>
<name>A0AAW0PU25_9GOBI</name>
<dbReference type="PANTHER" id="PTHR47642">
    <property type="entry name" value="ATP-DEPENDENT DNA HELICASE"/>
    <property type="match status" value="1"/>
</dbReference>
<feature type="compositionally biased region" description="Polar residues" evidence="2">
    <location>
        <begin position="293"/>
        <end position="302"/>
    </location>
</feature>
<dbReference type="EMBL" id="JBBPFD010000004">
    <property type="protein sequence ID" value="KAK7929411.1"/>
    <property type="molecule type" value="Genomic_DNA"/>
</dbReference>
<dbReference type="EC" id="5.6.2.3" evidence="1"/>
<feature type="compositionally biased region" description="Acidic residues" evidence="2">
    <location>
        <begin position="853"/>
        <end position="867"/>
    </location>
</feature>
<dbReference type="CDD" id="cd18809">
    <property type="entry name" value="SF1_C_RecD"/>
    <property type="match status" value="1"/>
</dbReference>
<dbReference type="InterPro" id="IPR003593">
    <property type="entry name" value="AAA+_ATPase"/>
</dbReference>
<evidence type="ECO:0000313" key="5">
    <source>
        <dbReference type="Proteomes" id="UP001460270"/>
    </source>
</evidence>
<sequence length="1940" mass="216195">MPKPDPVRSQKLSRIGPGQYSDGRPQKNLRSLEIDVRNAAVNRRVSKCVLLATGNDTCSRGQTLKKARGDFHELLKTVTRLCPKTCVVDFPPRHNHVSVAKQNRFRRAYQVETELAKLEYVSCVEEFPMNNLRLWAHDATHLSHPDGMQVLTDLICKAIRILSVVEPAPPSPERPALSLPPLRGLLMWLSSVAHRKLSAPSLVLQRQTQKVGKQSERFPTKSCHHQRGCRAKGQGLSPIPVSSGQFDVLAAPQKTPKNPASLARSKVTQPGAVVPRQPKRPLKTEVAVPSRPAVNTVTTKPQDQPVEPTVKRTSIAADHSTTDHTAVPVKAKAVAVTPRPTEVKSDVAVMTSNKFAEKTTTWADKVKSPPSSTCAKVPLTSDWNPYIVVKKLKTKKIVRPMVNTSSTTVKTGSTIQQNRQVQSDMTMMTSGAGASKTNATSKTEKVPVKRASCGSSKPVVKLQRLSHEDCKGKAPEAPSAAPVVQLQRLQNDDSGAKFTHLENIVGSFHQGEAIFSAISRGRQCTANALAAIVRHTHVRNVLEWSQEDLNKVLQEDSHARSKSGMVDGGGKSVVVFLKSLSEVHDHINQLAAGFGAGNAEFELSSVAVSLKDHKSECKDVSVEVVTVGSESDCESDKEGKQVCVEVVTVDSESDCESLREEEHVVVTMESEFESENADVAMEIENANKIEHVSDGVTFVGSANETECERMIEMMAVDTVSDGENVCLSVKVESPTVIALNTNSTGSKAWDTRSSTKGNVPEVGHKRGRTENDSLVSPLAKKNRKANKRKRAKAALNRTTSPNSQGVNKAKVFDADDIFPENNHYYKDIEINQDWNNEFAKEEENSPEERVSTEEDIQLEDKQTEEESNANTNKGTSPMKKRMKHSMIDRTTAFTKTLAPCPSTLYMSEVQQVVQQVSVASRKGHANPTSQKETGTDHTDSLEDIIKTDEGYRFLRPIRGTPAYWEEPLGKINDFWYRVEFQQRGSPHVHVFLFGDGPEIGKNTDEEVAAFIDKYITCKIPTNDQHLADIVTSVQQHSQRHSKTCRKKNTVCRFNFPRPVSERTFITRRKEKPKCPKCQGDTASKSQEENEVECICSQYEQNFMKEEKAVEILAAVKEALLNKDKPVSNIQQLFGLVGITQEIWEKALKSVEKRTQIILKRDVNEIWINPYNPFLLKCWNANMDIQYVTDVYACIVYIISYMSKSEREMGLVLRKTQEEATKHGNTDAKEAMKKIGQAYLHNRDVSAQEAVYRITNMHLKESSRGTAFIPTEDAWCQLCPEQEAERLEAAIELEQSKEDDEGPLLSIPDLGIAGKDICHLEKQLNVMTRAEGLDLIRSLNEQQLSIFHQIQRWCIDKASGNNPDPINVFVTGGAGTGKSHLIRAIQYEANRLFAPTRHHPDNINVLLTAPTGMAAHNLNASTIHSAFSIGINVTLPYLPLGEEKLNSLRAKFVDLQIVIIDEISMVSHDLLIYIHSRLRQIKQRSDFSPFGNVSVIAVGDFYQLAPVMAKGLYTENLPVNLWSSFKIAELTTVVRQKDTTFAELLNRLRTRSKGEPMLQNDIEILKSRETGEQSSALHIFPTNTQVSDHNINQLKITCPDSITIEAQDYHYNKKTGKMEKRLTPHTKDNLTCLPRELPLGVSARVMLCKNIDVEDGLVNGVCGTVTHITDKEINGLPEAVYVQFDGVRVGTQRRKKCPPTTAALRNSTRIEPEEERANSKGVKRRQFPLSLAWAVTVHKVQGLTVDNAVVSLNKMFAAGQAYVALSRVTTLDGLIIQDFKEKAIYCNEDVKNALQVMPRFMENTMSQDKQATDVLTLFLINVQGLLKHVFDLVSCTQTLQPECIAVTETWLTSQSSLHTVDIKGYNFHSQPRSLSYENNHDEHLCQENNRSYKEVCEANLSPPQLIAGYSDEASTWAMKSWTIGRTTSRGQVDNEGLRTHF</sequence>
<keyword evidence="1" id="KW-0233">DNA recombination</keyword>
<feature type="compositionally biased region" description="Basic and acidic residues" evidence="2">
    <location>
        <begin position="762"/>
        <end position="771"/>
    </location>
</feature>
<dbReference type="Gene3D" id="3.40.50.300">
    <property type="entry name" value="P-loop containing nucleotide triphosphate hydrolases"/>
    <property type="match status" value="1"/>
</dbReference>
<feature type="domain" description="AAA+ ATPase" evidence="3">
    <location>
        <begin position="1363"/>
        <end position="1517"/>
    </location>
</feature>
<keyword evidence="5" id="KW-1185">Reference proteome</keyword>
<feature type="region of interest" description="Disordered" evidence="2">
    <location>
        <begin position="210"/>
        <end position="237"/>
    </location>
</feature>
<comment type="catalytic activity">
    <reaction evidence="1">
        <text>ATP + H2O = ADP + phosphate + H(+)</text>
        <dbReference type="Rhea" id="RHEA:13065"/>
        <dbReference type="ChEBI" id="CHEBI:15377"/>
        <dbReference type="ChEBI" id="CHEBI:15378"/>
        <dbReference type="ChEBI" id="CHEBI:30616"/>
        <dbReference type="ChEBI" id="CHEBI:43474"/>
        <dbReference type="ChEBI" id="CHEBI:456216"/>
        <dbReference type="EC" id="5.6.2.3"/>
    </reaction>
</comment>
<dbReference type="Proteomes" id="UP001460270">
    <property type="component" value="Unassembled WGS sequence"/>
</dbReference>
<evidence type="ECO:0000256" key="2">
    <source>
        <dbReference type="SAM" id="MobiDB-lite"/>
    </source>
</evidence>
<keyword evidence="1" id="KW-0234">DNA repair</keyword>
<keyword evidence="1" id="KW-0378">Hydrolase</keyword>
<dbReference type="SUPFAM" id="SSF52540">
    <property type="entry name" value="P-loop containing nucleoside triphosphate hydrolases"/>
    <property type="match status" value="2"/>
</dbReference>
<feature type="region of interest" description="Disordered" evidence="2">
    <location>
        <begin position="254"/>
        <end position="309"/>
    </location>
</feature>
<dbReference type="PANTHER" id="PTHR47642:SF3">
    <property type="entry name" value="ATP-DEPENDENT DNA HELICASE"/>
    <property type="match status" value="1"/>
</dbReference>
<comment type="cofactor">
    <cofactor evidence="1">
        <name>Mg(2+)</name>
        <dbReference type="ChEBI" id="CHEBI:18420"/>
    </cofactor>
</comment>
<dbReference type="InterPro" id="IPR027417">
    <property type="entry name" value="P-loop_NTPase"/>
</dbReference>
<dbReference type="InterPro" id="IPR051055">
    <property type="entry name" value="PIF1_helicase"/>
</dbReference>
<dbReference type="InterPro" id="IPR010285">
    <property type="entry name" value="DNA_helicase_pif1-like_DEAD"/>
</dbReference>
<feature type="region of interest" description="Disordered" evidence="2">
    <location>
        <begin position="839"/>
        <end position="883"/>
    </location>
</feature>
<proteinExistence type="inferred from homology"/>
<reference evidence="5" key="1">
    <citation type="submission" date="2024-04" db="EMBL/GenBank/DDBJ databases">
        <title>Salinicola lusitanus LLJ914,a marine bacterium isolated from the Okinawa Trough.</title>
        <authorList>
            <person name="Li J."/>
        </authorList>
    </citation>
    <scope>NUCLEOTIDE SEQUENCE [LARGE SCALE GENOMIC DNA]</scope>
</reference>
<dbReference type="GO" id="GO:0006310">
    <property type="term" value="P:DNA recombination"/>
    <property type="evidence" value="ECO:0007669"/>
    <property type="project" value="UniProtKB-KW"/>
</dbReference>
<dbReference type="GO" id="GO:0006281">
    <property type="term" value="P:DNA repair"/>
    <property type="evidence" value="ECO:0007669"/>
    <property type="project" value="UniProtKB-KW"/>
</dbReference>
<dbReference type="GO" id="GO:0000723">
    <property type="term" value="P:telomere maintenance"/>
    <property type="evidence" value="ECO:0007669"/>
    <property type="project" value="InterPro"/>
</dbReference>
<dbReference type="GO" id="GO:0016787">
    <property type="term" value="F:hydrolase activity"/>
    <property type="evidence" value="ECO:0007669"/>
    <property type="project" value="UniProtKB-KW"/>
</dbReference>
<organism evidence="4 5">
    <name type="scientific">Mugilogobius chulae</name>
    <name type="common">yellowstripe goby</name>
    <dbReference type="NCBI Taxonomy" id="88201"/>
    <lineage>
        <taxon>Eukaryota</taxon>
        <taxon>Metazoa</taxon>
        <taxon>Chordata</taxon>
        <taxon>Craniata</taxon>
        <taxon>Vertebrata</taxon>
        <taxon>Euteleostomi</taxon>
        <taxon>Actinopterygii</taxon>
        <taxon>Neopterygii</taxon>
        <taxon>Teleostei</taxon>
        <taxon>Neoteleostei</taxon>
        <taxon>Acanthomorphata</taxon>
        <taxon>Gobiaria</taxon>
        <taxon>Gobiiformes</taxon>
        <taxon>Gobioidei</taxon>
        <taxon>Gobiidae</taxon>
        <taxon>Gobionellinae</taxon>
        <taxon>Mugilogobius</taxon>
    </lineage>
</organism>
<dbReference type="Pfam" id="PF05970">
    <property type="entry name" value="PIF1"/>
    <property type="match status" value="1"/>
</dbReference>
<evidence type="ECO:0000259" key="3">
    <source>
        <dbReference type="SMART" id="SM00382"/>
    </source>
</evidence>
<feature type="compositionally biased region" description="Basic and acidic residues" evidence="2">
    <location>
        <begin position="839"/>
        <end position="852"/>
    </location>
</feature>
<feature type="region of interest" description="Disordered" evidence="2">
    <location>
        <begin position="919"/>
        <end position="939"/>
    </location>
</feature>
<evidence type="ECO:0000256" key="1">
    <source>
        <dbReference type="RuleBase" id="RU363044"/>
    </source>
</evidence>
<feature type="compositionally biased region" description="Polar residues" evidence="2">
    <location>
        <begin position="745"/>
        <end position="757"/>
    </location>
</feature>
<feature type="compositionally biased region" description="Basic residues" evidence="2">
    <location>
        <begin position="780"/>
        <end position="792"/>
    </location>
</feature>
<evidence type="ECO:0000313" key="4">
    <source>
        <dbReference type="EMBL" id="KAK7929411.1"/>
    </source>
</evidence>
<dbReference type="InterPro" id="IPR049163">
    <property type="entry name" value="Pif1-like_2B_dom"/>
</dbReference>
<dbReference type="GO" id="GO:0043139">
    <property type="term" value="F:5'-3' DNA helicase activity"/>
    <property type="evidence" value="ECO:0007669"/>
    <property type="project" value="UniProtKB-EC"/>
</dbReference>
<keyword evidence="1" id="KW-0547">Nucleotide-binding</keyword>
<comment type="caution">
    <text evidence="4">The sequence shown here is derived from an EMBL/GenBank/DDBJ whole genome shotgun (WGS) entry which is preliminary data.</text>
</comment>
<comment type="similarity">
    <text evidence="1">Belongs to the helicase family.</text>
</comment>
<feature type="region of interest" description="Disordered" evidence="2">
    <location>
        <begin position="1"/>
        <end position="26"/>
    </location>
</feature>
<dbReference type="GO" id="GO:0005524">
    <property type="term" value="F:ATP binding"/>
    <property type="evidence" value="ECO:0007669"/>
    <property type="project" value="UniProtKB-KW"/>
</dbReference>
<dbReference type="SMART" id="SM00382">
    <property type="entry name" value="AAA"/>
    <property type="match status" value="1"/>
</dbReference>
<keyword evidence="1" id="KW-0347">Helicase</keyword>
<feature type="region of interest" description="Disordered" evidence="2">
    <location>
        <begin position="745"/>
        <end position="808"/>
    </location>
</feature>
<dbReference type="Gene3D" id="3.90.70.120">
    <property type="match status" value="1"/>
</dbReference>
<gene>
    <name evidence="4" type="ORF">WMY93_005806</name>
</gene>